<protein>
    <submittedName>
        <fullName evidence="3">Uncharacterized protein</fullName>
    </submittedName>
</protein>
<feature type="region of interest" description="Disordered" evidence="1">
    <location>
        <begin position="197"/>
        <end position="271"/>
    </location>
</feature>
<proteinExistence type="predicted"/>
<dbReference type="AlphaFoldDB" id="A0A1Y2IFN4"/>
<evidence type="ECO:0000313" key="4">
    <source>
        <dbReference type="Proteomes" id="UP000193067"/>
    </source>
</evidence>
<feature type="compositionally biased region" description="Polar residues" evidence="1">
    <location>
        <begin position="210"/>
        <end position="219"/>
    </location>
</feature>
<organism evidence="3 4">
    <name type="scientific">Trametes coccinea (strain BRFM310)</name>
    <name type="common">Pycnoporus coccineus</name>
    <dbReference type="NCBI Taxonomy" id="1353009"/>
    <lineage>
        <taxon>Eukaryota</taxon>
        <taxon>Fungi</taxon>
        <taxon>Dikarya</taxon>
        <taxon>Basidiomycota</taxon>
        <taxon>Agaricomycotina</taxon>
        <taxon>Agaricomycetes</taxon>
        <taxon>Polyporales</taxon>
        <taxon>Polyporaceae</taxon>
        <taxon>Trametes</taxon>
    </lineage>
</organism>
<accession>A0A1Y2IFN4</accession>
<keyword evidence="2" id="KW-0732">Signal</keyword>
<feature type="signal peptide" evidence="2">
    <location>
        <begin position="1"/>
        <end position="24"/>
    </location>
</feature>
<reference evidence="3 4" key="1">
    <citation type="journal article" date="2015" name="Biotechnol. Biofuels">
        <title>Enhanced degradation of softwood versus hardwood by the white-rot fungus Pycnoporus coccineus.</title>
        <authorList>
            <person name="Couturier M."/>
            <person name="Navarro D."/>
            <person name="Chevret D."/>
            <person name="Henrissat B."/>
            <person name="Piumi F."/>
            <person name="Ruiz-Duenas F.J."/>
            <person name="Martinez A.T."/>
            <person name="Grigoriev I.V."/>
            <person name="Riley R."/>
            <person name="Lipzen A."/>
            <person name="Berrin J.G."/>
            <person name="Master E.R."/>
            <person name="Rosso M.N."/>
        </authorList>
    </citation>
    <scope>NUCLEOTIDE SEQUENCE [LARGE SCALE GENOMIC DNA]</scope>
    <source>
        <strain evidence="3 4">BRFM310</strain>
    </source>
</reference>
<dbReference type="Proteomes" id="UP000193067">
    <property type="component" value="Unassembled WGS sequence"/>
</dbReference>
<name>A0A1Y2IFN4_TRAC3</name>
<sequence length="271" mass="29250">MHRGGIARCLWCGQLCSRVAIASATSASIPRNCLLRKQHSPSSCAPSSVSGRLLLPPRPSGALSRIIPAAGRTAHSEVWPKCSVRTALDAHLGSSLRLHADADANPGYGQSPPPSAMPPASRVFGAATHWVSDVAVRSLLGRTYRTHHDMMQLGGDASLVAYSHLLAFQSLFAILDISTLVNLDQQRPISSLIQMRPPQVTTRDPEATCATHSLQSSYCTKRPTDAPTTPVRSRQPLPLDPTTVQRRSDARSSKYPMHRGAQQFPENAKQA</sequence>
<evidence type="ECO:0000313" key="3">
    <source>
        <dbReference type="EMBL" id="OSC99954.1"/>
    </source>
</evidence>
<dbReference type="EMBL" id="KZ084123">
    <property type="protein sequence ID" value="OSC99954.1"/>
    <property type="molecule type" value="Genomic_DNA"/>
</dbReference>
<feature type="chain" id="PRO_5012237582" evidence="2">
    <location>
        <begin position="25"/>
        <end position="271"/>
    </location>
</feature>
<evidence type="ECO:0000256" key="1">
    <source>
        <dbReference type="SAM" id="MobiDB-lite"/>
    </source>
</evidence>
<evidence type="ECO:0000256" key="2">
    <source>
        <dbReference type="SAM" id="SignalP"/>
    </source>
</evidence>
<keyword evidence="4" id="KW-1185">Reference proteome</keyword>
<gene>
    <name evidence="3" type="ORF">PYCCODRAFT_746200</name>
</gene>